<dbReference type="InterPro" id="IPR002182">
    <property type="entry name" value="NB-ARC"/>
</dbReference>
<evidence type="ECO:0000256" key="5">
    <source>
        <dbReference type="SAM" id="Coils"/>
    </source>
</evidence>
<reference evidence="7 8" key="1">
    <citation type="submission" date="2020-04" db="EMBL/GenBank/DDBJ databases">
        <title>Plant Genome Project.</title>
        <authorList>
            <person name="Zhang R.-G."/>
        </authorList>
    </citation>
    <scope>NUCLEOTIDE SEQUENCE [LARGE SCALE GENOMIC DNA]</scope>
    <source>
        <strain evidence="7">YNK0</strain>
        <tissue evidence="7">Leaf</tissue>
    </source>
</reference>
<dbReference type="FunFam" id="3.40.50.300:FF:001091">
    <property type="entry name" value="Probable disease resistance protein At1g61300"/>
    <property type="match status" value="1"/>
</dbReference>
<dbReference type="InterPro" id="IPR042197">
    <property type="entry name" value="Apaf_helical"/>
</dbReference>
<dbReference type="InterPro" id="IPR057135">
    <property type="entry name" value="At4g27190-like_LRR"/>
</dbReference>
<evidence type="ECO:0000256" key="2">
    <source>
        <dbReference type="ARBA" id="ARBA00022737"/>
    </source>
</evidence>
<accession>A0A835D2J8</accession>
<dbReference type="SUPFAM" id="SSF52540">
    <property type="entry name" value="P-loop containing nucleoside triphosphate hydrolases"/>
    <property type="match status" value="1"/>
</dbReference>
<gene>
    <name evidence="7" type="ORF">HHK36_026804</name>
</gene>
<dbReference type="PRINTS" id="PR00364">
    <property type="entry name" value="DISEASERSIST"/>
</dbReference>
<dbReference type="FunFam" id="1.10.10.10:FF:000322">
    <property type="entry name" value="Probable disease resistance protein At1g63360"/>
    <property type="match status" value="1"/>
</dbReference>
<dbReference type="SMART" id="SM00382">
    <property type="entry name" value="AAA"/>
    <property type="match status" value="1"/>
</dbReference>
<feature type="domain" description="AAA+ ATPase" evidence="6">
    <location>
        <begin position="171"/>
        <end position="305"/>
    </location>
</feature>
<dbReference type="FunFam" id="1.10.8.430:FF:000003">
    <property type="entry name" value="Probable disease resistance protein At5g66910"/>
    <property type="match status" value="1"/>
</dbReference>
<keyword evidence="5" id="KW-0175">Coiled coil</keyword>
<sequence>MEAVSPITEIINRLWDCIALRTDYIRELKENLNTLRSRMEELRSVRNDVKTRIDIAEEGQQMRRRDQVELWLQMVESTEHEVDQIIEEGFQQISNRCIGGCCPKHCLSSYKVGKKVSKKLKMVADLKSEGNFSEVAYILPPPAVEDMAPRPTVGMDLMFENVRRCLREEAQVGIIGLYGMGGVGKTTLLKKINNEFLSRETHDFDVVIWVVVSKESNVRRIQKGIGERLGLPLPEDESQDAARAARICSVLRKKKFLLLLDDIWDRVNLELVGIPHPDSENKCKVVFTTRSEAVCGRMEAQKKIRVECLRWNEAWDLFRNKVGEETLNSYPKIPELAKVITRECAGLPLALITIGRTMASKKTPNEWNHAITVLRKSASEFKGMGDEVFPLLKYSYDSLPNDSIRSCFLYCAMFPEDDNIDKEDLIQHWIWEGFIDGFDVMNEAVNQGHHIIGILKLACLLESGSINENTEVKMHDVIRDLALWISRDCGKKQGKLLVQADVGLTEAPEIEKWEETEKISLMYNRIGALTETPTCPNLLTLLLNNNYSLRRISDGFFKFMPTLRILDLSGTNISYLPMGIFELVELQCLNLSNTPIRTLPDELKMLVKLKYLDLSGTKDLETIPIKVIFWLPRLQVLNLFYSYGDWEVDGDGGASFGEAECLKHLKDAEITITTVPFLQKFFNFHNLTRCTSILDISGCKDLTALPPPPSSATTLTNMKYLKKLILKSLGLEELTFSWLVVREGGNRIPSNLETLILRSLFKLKIIKEVTHPFFQNLVLIRITECNALKDLTWLLGVRSLQTLHLFDCIGIEEVICGGVATVEEESSTFSMLKVVFLSRLPKLKSIYQNALPFPSLQEMRIGRCPMLKKLPFDSNSAKNTLKSIEGEKIWWDQLEWDDEPLKSAFLPHFIQIGRSR</sequence>
<feature type="coiled-coil region" evidence="5">
    <location>
        <begin position="25"/>
        <end position="52"/>
    </location>
</feature>
<keyword evidence="8" id="KW-1185">Reference proteome</keyword>
<keyword evidence="4" id="KW-0067">ATP-binding</keyword>
<evidence type="ECO:0000313" key="8">
    <source>
        <dbReference type="Proteomes" id="UP000655225"/>
    </source>
</evidence>
<dbReference type="InterPro" id="IPR032675">
    <property type="entry name" value="LRR_dom_sf"/>
</dbReference>
<dbReference type="GO" id="GO:0006952">
    <property type="term" value="P:defense response"/>
    <property type="evidence" value="ECO:0007669"/>
    <property type="project" value="UniProtKB-KW"/>
</dbReference>
<dbReference type="Gene3D" id="1.10.8.430">
    <property type="entry name" value="Helical domain of apoptotic protease-activating factors"/>
    <property type="match status" value="1"/>
</dbReference>
<dbReference type="Proteomes" id="UP000655225">
    <property type="component" value="Unassembled WGS sequence"/>
</dbReference>
<dbReference type="InterPro" id="IPR003593">
    <property type="entry name" value="AAA+_ATPase"/>
</dbReference>
<keyword evidence="3" id="KW-0611">Plant defense</keyword>
<dbReference type="PANTHER" id="PTHR33463:SF220">
    <property type="entry name" value="NB-ARC DOMAIN-CONTAINING PROTEIN"/>
    <property type="match status" value="1"/>
</dbReference>
<comment type="similarity">
    <text evidence="1">Belongs to the disease resistance NB-LRR family.</text>
</comment>
<proteinExistence type="inferred from homology"/>
<dbReference type="GO" id="GO:0005524">
    <property type="term" value="F:ATP binding"/>
    <property type="evidence" value="ECO:0007669"/>
    <property type="project" value="UniProtKB-KW"/>
</dbReference>
<dbReference type="Gene3D" id="3.80.10.10">
    <property type="entry name" value="Ribonuclease Inhibitor"/>
    <property type="match status" value="2"/>
</dbReference>
<comment type="caution">
    <text evidence="7">The sequence shown here is derived from an EMBL/GenBank/DDBJ whole genome shotgun (WGS) entry which is preliminary data.</text>
</comment>
<dbReference type="InterPro" id="IPR027417">
    <property type="entry name" value="P-loop_NTPase"/>
</dbReference>
<dbReference type="Gene3D" id="1.10.10.10">
    <property type="entry name" value="Winged helix-like DNA-binding domain superfamily/Winged helix DNA-binding domain"/>
    <property type="match status" value="1"/>
</dbReference>
<dbReference type="EMBL" id="JABCRI010000020">
    <property type="protein sequence ID" value="KAF8388138.1"/>
    <property type="molecule type" value="Genomic_DNA"/>
</dbReference>
<dbReference type="Pfam" id="PF23559">
    <property type="entry name" value="WHD_DRP"/>
    <property type="match status" value="1"/>
</dbReference>
<evidence type="ECO:0000256" key="1">
    <source>
        <dbReference type="ARBA" id="ARBA00008894"/>
    </source>
</evidence>
<dbReference type="SUPFAM" id="SSF52058">
    <property type="entry name" value="L domain-like"/>
    <property type="match status" value="1"/>
</dbReference>
<keyword evidence="4" id="KW-0547">Nucleotide-binding</keyword>
<dbReference type="GO" id="GO:0043531">
    <property type="term" value="F:ADP binding"/>
    <property type="evidence" value="ECO:0007669"/>
    <property type="project" value="InterPro"/>
</dbReference>
<dbReference type="Pfam" id="PF00931">
    <property type="entry name" value="NB-ARC"/>
    <property type="match status" value="1"/>
</dbReference>
<dbReference type="Gene3D" id="3.40.50.300">
    <property type="entry name" value="P-loop containing nucleotide triphosphate hydrolases"/>
    <property type="match status" value="1"/>
</dbReference>
<dbReference type="Pfam" id="PF23247">
    <property type="entry name" value="LRR_RPS2"/>
    <property type="match status" value="1"/>
</dbReference>
<dbReference type="InterPro" id="IPR058922">
    <property type="entry name" value="WHD_DRP"/>
</dbReference>
<dbReference type="Pfam" id="PF13855">
    <property type="entry name" value="LRR_8"/>
    <property type="match status" value="1"/>
</dbReference>
<protein>
    <recommendedName>
        <fullName evidence="6">AAA+ ATPase domain-containing protein</fullName>
    </recommendedName>
</protein>
<evidence type="ECO:0000259" key="6">
    <source>
        <dbReference type="SMART" id="SM00382"/>
    </source>
</evidence>
<evidence type="ECO:0000313" key="7">
    <source>
        <dbReference type="EMBL" id="KAF8388138.1"/>
    </source>
</evidence>
<evidence type="ECO:0000256" key="4">
    <source>
        <dbReference type="ARBA" id="ARBA00022840"/>
    </source>
</evidence>
<dbReference type="InterPro" id="IPR050905">
    <property type="entry name" value="Plant_NBS-LRR"/>
</dbReference>
<dbReference type="PANTHER" id="PTHR33463">
    <property type="entry name" value="NB-ARC DOMAIN-CONTAINING PROTEIN-RELATED"/>
    <property type="match status" value="1"/>
</dbReference>
<dbReference type="InterPro" id="IPR036388">
    <property type="entry name" value="WH-like_DNA-bd_sf"/>
</dbReference>
<dbReference type="AlphaFoldDB" id="A0A835D2J8"/>
<dbReference type="OMA" id="SHMPLEM"/>
<evidence type="ECO:0000256" key="3">
    <source>
        <dbReference type="ARBA" id="ARBA00022821"/>
    </source>
</evidence>
<keyword evidence="2" id="KW-0677">Repeat</keyword>
<dbReference type="InterPro" id="IPR001611">
    <property type="entry name" value="Leu-rich_rpt"/>
</dbReference>
<dbReference type="OrthoDB" id="675885at2759"/>
<name>A0A835D2J8_TETSI</name>
<organism evidence="7 8">
    <name type="scientific">Tetracentron sinense</name>
    <name type="common">Spur-leaf</name>
    <dbReference type="NCBI Taxonomy" id="13715"/>
    <lineage>
        <taxon>Eukaryota</taxon>
        <taxon>Viridiplantae</taxon>
        <taxon>Streptophyta</taxon>
        <taxon>Embryophyta</taxon>
        <taxon>Tracheophyta</taxon>
        <taxon>Spermatophyta</taxon>
        <taxon>Magnoliopsida</taxon>
        <taxon>Trochodendrales</taxon>
        <taxon>Trochodendraceae</taxon>
        <taxon>Tetracentron</taxon>
    </lineage>
</organism>